<organism evidence="1 2">
    <name type="scientific">Limosa lapponica baueri</name>
    <dbReference type="NCBI Taxonomy" id="1758121"/>
    <lineage>
        <taxon>Eukaryota</taxon>
        <taxon>Metazoa</taxon>
        <taxon>Chordata</taxon>
        <taxon>Craniata</taxon>
        <taxon>Vertebrata</taxon>
        <taxon>Euteleostomi</taxon>
        <taxon>Archelosauria</taxon>
        <taxon>Archosauria</taxon>
        <taxon>Dinosauria</taxon>
        <taxon>Saurischia</taxon>
        <taxon>Theropoda</taxon>
        <taxon>Coelurosauria</taxon>
        <taxon>Aves</taxon>
        <taxon>Neognathae</taxon>
        <taxon>Neoaves</taxon>
        <taxon>Charadriiformes</taxon>
        <taxon>Scolopacidae</taxon>
        <taxon>Limosa</taxon>
    </lineage>
</organism>
<keyword evidence="1" id="KW-0548">Nucleotidyltransferase</keyword>
<dbReference type="GO" id="GO:0003964">
    <property type="term" value="F:RNA-directed DNA polymerase activity"/>
    <property type="evidence" value="ECO:0007669"/>
    <property type="project" value="UniProtKB-KW"/>
</dbReference>
<dbReference type="AlphaFoldDB" id="A0A2I0U0H1"/>
<accession>A0A2I0U0H1</accession>
<reference evidence="2" key="2">
    <citation type="submission" date="2017-12" db="EMBL/GenBank/DDBJ databases">
        <title>Genome sequence of the Bar-tailed Godwit (Limosa lapponica baueri).</title>
        <authorList>
            <person name="Lima N.C.B."/>
            <person name="Parody-Merino A.M."/>
            <person name="Battley P.F."/>
            <person name="Fidler A.E."/>
            <person name="Prosdocimi F."/>
        </authorList>
    </citation>
    <scope>NUCLEOTIDE SEQUENCE [LARGE SCALE GENOMIC DNA]</scope>
</reference>
<evidence type="ECO:0000313" key="2">
    <source>
        <dbReference type="Proteomes" id="UP000233556"/>
    </source>
</evidence>
<keyword evidence="1" id="KW-0695">RNA-directed DNA polymerase</keyword>
<dbReference type="Proteomes" id="UP000233556">
    <property type="component" value="Unassembled WGS sequence"/>
</dbReference>
<keyword evidence="1" id="KW-0808">Transferase</keyword>
<name>A0A2I0U0H1_LIMLA</name>
<protein>
    <submittedName>
        <fullName evidence="1">Rna-directed dna polymerase from mobile element jockey-like</fullName>
    </submittedName>
</protein>
<dbReference type="EMBL" id="KZ506452">
    <property type="protein sequence ID" value="PKU39584.1"/>
    <property type="molecule type" value="Genomic_DNA"/>
</dbReference>
<evidence type="ECO:0000313" key="1">
    <source>
        <dbReference type="EMBL" id="PKU39584.1"/>
    </source>
</evidence>
<gene>
    <name evidence="1" type="ORF">llap_10113</name>
</gene>
<proteinExistence type="predicted"/>
<sequence length="202" mass="22036">MQQDPNSTAKVTTTLWGGIFSPSPSLGRFPKSLCIPLMALIWYQQKLKTPPTAGRAAGNEPIDQAPSKLGRSVDLLEGGKALQKDLDRLDRWDEANGVKFNKAKCQVLSLGHTNPMDAPGWGRVAGAAQQKGTWGCWLNMSQQCAQVAKKTNSSLACIRNSVAQQVTKRVIKHWKRLPRAVVESPSLEVFKSRADVVLGDMG</sequence>
<keyword evidence="2" id="KW-1185">Reference proteome</keyword>
<reference evidence="2" key="1">
    <citation type="submission" date="2017-11" db="EMBL/GenBank/DDBJ databases">
        <authorList>
            <person name="Lima N.C."/>
            <person name="Parody-Merino A.M."/>
            <person name="Battley P.F."/>
            <person name="Fidler A.E."/>
            <person name="Prosdocimi F."/>
        </authorList>
    </citation>
    <scope>NUCLEOTIDE SEQUENCE [LARGE SCALE GENOMIC DNA]</scope>
</reference>
<dbReference type="PANTHER" id="PTHR33332">
    <property type="entry name" value="REVERSE TRANSCRIPTASE DOMAIN-CONTAINING PROTEIN"/>
    <property type="match status" value="1"/>
</dbReference>